<reference evidence="2 3" key="2">
    <citation type="journal article" date="2004" name="Nature">
        <title>Finishing the euchromatic sequence of the human genome.</title>
        <authorList>
            <consortium name="International Human Genome Sequencing Consortium"/>
        </authorList>
    </citation>
    <scope>NUCLEOTIDE SEQUENCE [LARGE SCALE GENOMIC DNA]</scope>
</reference>
<dbReference type="AlphaFoldDB" id="A0A1W2PP72"/>
<reference evidence="2 3" key="1">
    <citation type="journal article" date="2001" name="Nature">
        <title>Initial sequencing and analysis of the human genome.</title>
        <authorList>
            <consortium name="International Human Genome Sequencing Consortium"/>
            <person name="Lander E.S."/>
            <person name="Linton L.M."/>
            <person name="Birren B."/>
            <person name="Nusbaum C."/>
            <person name="Zody M.C."/>
            <person name="Baldwin J."/>
            <person name="Devon K."/>
            <person name="Dewar K."/>
            <person name="Doyle M."/>
            <person name="FitzHugh W."/>
            <person name="Funke R."/>
            <person name="Gage D."/>
            <person name="Harris K."/>
            <person name="Heaford A."/>
            <person name="Howland J."/>
            <person name="Kann L."/>
            <person name="Lehoczky J."/>
            <person name="LeVine R."/>
            <person name="McEwan P."/>
            <person name="McKernan K."/>
            <person name="Meldrim J."/>
            <person name="Mesirov J.P."/>
            <person name="Miranda C."/>
            <person name="Morris W."/>
            <person name="Naylor J."/>
            <person name="Raymond C."/>
            <person name="Rosetti M."/>
            <person name="Santos R."/>
            <person name="Sheridan A."/>
            <person name="Sougnez C."/>
            <person name="Stange-Thomann N."/>
            <person name="Stojanovic N."/>
            <person name="Subramanian A."/>
            <person name="Wyman D."/>
            <person name="Rogers J."/>
            <person name="Sulston J."/>
            <person name="Ainscough R."/>
            <person name="Beck S."/>
            <person name="Bentley D."/>
            <person name="Burton J."/>
            <person name="Clee C."/>
            <person name="Carter N."/>
            <person name="Coulson A."/>
            <person name="Deadman R."/>
            <person name="Deloukas P."/>
            <person name="Dunham A."/>
            <person name="Dunham I."/>
            <person name="Durbin R."/>
            <person name="French L."/>
            <person name="Grafham D."/>
            <person name="Gregory S."/>
            <person name="Hubbard T."/>
            <person name="Humphray S."/>
            <person name="Hunt A."/>
            <person name="Jones M."/>
            <person name="Lloyd C."/>
            <person name="McMurray A."/>
            <person name="Matthews L."/>
            <person name="Mercer S."/>
            <person name="Milne S."/>
            <person name="Mullikin J.C."/>
            <person name="Mungall A."/>
            <person name="Plumb R."/>
            <person name="Ross M."/>
            <person name="Shownkeen R."/>
            <person name="Sims S."/>
            <person name="Waterston R.H."/>
            <person name="Wilson R.K."/>
            <person name="Hillier L.W."/>
            <person name="McPherson J.D."/>
            <person name="Marra M.A."/>
            <person name="Mardis E.R."/>
            <person name="Fulton L.A."/>
            <person name="Chinwalla A.T."/>
            <person name="Pepin K.H."/>
            <person name="Gish W.R."/>
            <person name="Chissoe S.L."/>
            <person name="Wendl M.C."/>
            <person name="Delehaunty K.D."/>
            <person name="Miner T.L."/>
            <person name="Delehaunty A."/>
            <person name="Kramer J.B."/>
            <person name="Cook L.L."/>
            <person name="Fulton R.S."/>
            <person name="Johnson D.L."/>
            <person name="Minx P.J."/>
            <person name="Clifton S.W."/>
            <person name="Hawkins T."/>
            <person name="Branscomb E."/>
            <person name="Predki P."/>
            <person name="Richardson P."/>
            <person name="Wenning S."/>
            <person name="Slezak T."/>
            <person name="Doggett N."/>
            <person name="Cheng J.F."/>
            <person name="Olsen A."/>
            <person name="Lucas S."/>
            <person name="Elkin C."/>
            <person name="Uberbacher E."/>
            <person name="Frazier M."/>
            <person name="Gibbs R.A."/>
            <person name="Muzny D.M."/>
            <person name="Scherer S.E."/>
            <person name="Bouck J.B."/>
            <person name="Sodergren E.J."/>
            <person name="Worley K.C."/>
            <person name="Rives C.M."/>
            <person name="Gorrell J.H."/>
            <person name="Metzker M.L."/>
            <person name="Naylor S.L."/>
            <person name="Kucherlapati R.S."/>
            <person name="Nelson D.L."/>
            <person name="Weinstock G.M."/>
            <person name="Sakaki Y."/>
            <person name="Fujiyama A."/>
            <person name="Hattori M."/>
            <person name="Yada T."/>
            <person name="Toyoda A."/>
            <person name="Itoh T."/>
            <person name="Kawagoe C."/>
            <person name="Watanabe H."/>
            <person name="Totoki Y."/>
            <person name="Taylor T."/>
            <person name="Weissenbach J."/>
            <person name="Heilig R."/>
            <person name="Saurin W."/>
            <person name="Artiguenave F."/>
            <person name="Brottier P."/>
            <person name="Bruls T."/>
            <person name="Pelletier E."/>
            <person name="Robert C."/>
            <person name="Wincker P."/>
            <person name="Smith D.R."/>
            <person name="Doucette-Stamm L."/>
            <person name="Rubenfield M."/>
            <person name="Weinstock K."/>
            <person name="Lee H.M."/>
            <person name="Dubois J."/>
            <person name="Rosenthal A."/>
            <person name="Platzer M."/>
            <person name="Nyakatura G."/>
            <person name="Taudien S."/>
            <person name="Rump A."/>
            <person name="Yang H."/>
            <person name="Yu J."/>
            <person name="Wang J."/>
            <person name="Huang G."/>
            <person name="Gu J."/>
            <person name="Hood L."/>
            <person name="Rowen L."/>
            <person name="Madan A."/>
            <person name="Qin S."/>
            <person name="Davis R.W."/>
            <person name="Federspiel N.A."/>
            <person name="Abola A.P."/>
            <person name="Proctor M.J."/>
            <person name="Myers R.M."/>
            <person name="Schmutz J."/>
            <person name="Dickson M."/>
            <person name="Grimwood J."/>
            <person name="Cox D.R."/>
            <person name="Olson M.V."/>
            <person name="Kaul R."/>
            <person name="Raymond C."/>
            <person name="Shimizu N."/>
            <person name="Kawasaki K."/>
            <person name="Minoshima S."/>
            <person name="Evans G.A."/>
            <person name="Athanasiou M."/>
            <person name="Schultz R."/>
            <person name="Roe B.A."/>
            <person name="Chen F."/>
            <person name="Pan H."/>
            <person name="Ramser J."/>
            <person name="Lehrach H."/>
            <person name="Reinhardt R."/>
            <person name="McCombie W.R."/>
            <person name="de la Bastide M."/>
            <person name="Dedhia N."/>
            <person name="Blocker H."/>
            <person name="Hornischer K."/>
            <person name="Nordsiek G."/>
            <person name="Agarwala R."/>
            <person name="Aravind L."/>
            <person name="Bailey J.A."/>
            <person name="Bateman A."/>
            <person name="Batzoglou S."/>
            <person name="Birney E."/>
            <person name="Bork P."/>
            <person name="Brown D.G."/>
            <person name="Burge C.B."/>
            <person name="Cerutti L."/>
            <person name="Chen H.C."/>
            <person name="Church D."/>
            <person name="Clamp M."/>
            <person name="Copley R.R."/>
            <person name="Doerks T."/>
            <person name="Eddy S.R."/>
            <person name="Eichler E.E."/>
            <person name="Furey T.S."/>
            <person name="Galagan J."/>
            <person name="Gilbert J.G."/>
            <person name="Harmon C."/>
            <person name="Hayashizaki Y."/>
            <person name="Haussler D."/>
            <person name="Hermjakob H."/>
            <person name="Hokamp K."/>
            <person name="Jang W."/>
            <person name="Johnson L.S."/>
            <person name="Jones T.A."/>
            <person name="Kasif S."/>
            <person name="Kaspryzk A."/>
            <person name="Kennedy S."/>
            <person name="Kent W.J."/>
            <person name="Kitts P."/>
            <person name="Koonin E.V."/>
            <person name="Korf I."/>
            <person name="Kulp D."/>
            <person name="Lancet D."/>
            <person name="Lowe T.M."/>
            <person name="McLysaght A."/>
            <person name="Mikkelsen T."/>
            <person name="Moran J.V."/>
            <person name="Mulder N."/>
            <person name="Pollara V.J."/>
            <person name="Ponting C.P."/>
            <person name="Schuler G."/>
            <person name="Schultz J."/>
            <person name="Slater G."/>
            <person name="Smit A.F."/>
            <person name="Stupka E."/>
            <person name="Szustakowski J."/>
            <person name="Thierry-Mieg D."/>
            <person name="Thierry-Mieg J."/>
            <person name="Wagner L."/>
            <person name="Wallis J."/>
            <person name="Wheeler R."/>
            <person name="Williams A."/>
            <person name="Wolf Y.I."/>
            <person name="Wolfe K.H."/>
            <person name="Yang S.P."/>
            <person name="Yeh R.F."/>
            <person name="Collins F."/>
            <person name="Guyer M.S."/>
            <person name="Peterson J."/>
            <person name="Felsenfeld A."/>
            <person name="Wetterstrand K.A."/>
            <person name="Patrinos A."/>
            <person name="Morgan M.J."/>
            <person name="de Jong P."/>
            <person name="Catanese J.J."/>
            <person name="Osoegawa K."/>
            <person name="Shizuya H."/>
            <person name="Choi S."/>
            <person name="Chen Y.J."/>
        </authorList>
    </citation>
    <scope>NUCLEOTIDE SEQUENCE [LARGE SCALE GENOMIC DNA]</scope>
</reference>
<reference evidence="2" key="4">
    <citation type="submission" date="2025-08" db="UniProtKB">
        <authorList>
            <consortium name="Ensembl"/>
        </authorList>
    </citation>
    <scope>IDENTIFICATION</scope>
</reference>
<feature type="domain" description="Ig-like" evidence="1">
    <location>
        <begin position="1"/>
        <end position="56"/>
    </location>
</feature>
<dbReference type="SUPFAM" id="SSF48726">
    <property type="entry name" value="Immunoglobulin"/>
    <property type="match status" value="1"/>
</dbReference>
<dbReference type="InterPro" id="IPR007110">
    <property type="entry name" value="Ig-like_dom"/>
</dbReference>
<reference evidence="2 3" key="3">
    <citation type="journal article" date="2006" name="Nature">
        <title>Human chromosome 11 DNA sequence and analysis including novel gene identification.</title>
        <authorList>
            <person name="Taylor T.D."/>
            <person name="Noguchi H."/>
            <person name="Totoki Y."/>
            <person name="Toyoda A."/>
            <person name="Kuroki Y."/>
            <person name="Dewar K."/>
            <person name="Lloyd C."/>
            <person name="Itoh T."/>
            <person name="Takeda T."/>
            <person name="Kim D.W."/>
            <person name="She X."/>
            <person name="Barlow K.F."/>
            <person name="Bloom T."/>
            <person name="Bruford E."/>
            <person name="Chang J.L."/>
            <person name="Cuomo C.A."/>
            <person name="Eichler E."/>
            <person name="FitzGerald M.G."/>
            <person name="Jaffe D.B."/>
            <person name="LaButti K."/>
            <person name="Nicol R."/>
            <person name="Park H.S."/>
            <person name="Seaman C."/>
            <person name="Sougnez C."/>
            <person name="Yang X."/>
            <person name="Zimmer A.R."/>
            <person name="Zody M.C."/>
            <person name="Birren B.W."/>
            <person name="Nusbaum C."/>
            <person name="Fujiyama A."/>
            <person name="Hattori M."/>
            <person name="Rogers J."/>
            <person name="Lander E.S."/>
            <person name="Sakaki Y."/>
        </authorList>
    </citation>
    <scope>NUCLEOTIDE SEQUENCE [LARGE SCALE GENOMIC DNA]</scope>
</reference>
<dbReference type="InterPro" id="IPR036179">
    <property type="entry name" value="Ig-like_dom_sf"/>
</dbReference>
<protein>
    <submittedName>
        <fullName evidence="2">V-set and immunoglobulin domain containing 10 like 2</fullName>
    </submittedName>
</protein>
<dbReference type="Ensembl" id="ENST00000640497.1">
    <property type="protein sequence ID" value="ENSP00000491366.1"/>
    <property type="gene ID" value="ENSG00000283703.3"/>
</dbReference>
<dbReference type="HGNC" id="HGNC:27879">
    <property type="gene designation" value="VSIG10L2"/>
</dbReference>
<name>A0A1W2PP72_HUMAN</name>
<dbReference type="Proteomes" id="UP000005640">
    <property type="component" value="Chromosome 11"/>
</dbReference>
<proteinExistence type="predicted"/>
<accession>A0A1W2PP72</accession>
<sequence length="124" mass="13743">FIMLSCEWPGGEPPATLGWLDEQQQPLGGSSSSMAVHLLQAQEDLAGREFTCRGTHLLRTPDPHCHLQLGYPAPPNVTISRLTYGRHRREVQLQWAILGPGNLTGFLVQRKGAKAPTEGFQRRC</sequence>
<dbReference type="Bgee" id="ENSG00000283703">
    <property type="expression patterns" value="Expressed in skin of abdomen and 102 other cell types or tissues"/>
</dbReference>
<reference evidence="2" key="5">
    <citation type="submission" date="2025-09" db="UniProtKB">
        <authorList>
            <consortium name="Ensembl"/>
        </authorList>
    </citation>
    <scope>IDENTIFICATION</scope>
</reference>
<organism evidence="2 3">
    <name type="scientific">Homo sapiens</name>
    <name type="common">Human</name>
    <dbReference type="NCBI Taxonomy" id="9606"/>
    <lineage>
        <taxon>Eukaryota</taxon>
        <taxon>Metazoa</taxon>
        <taxon>Chordata</taxon>
        <taxon>Craniata</taxon>
        <taxon>Vertebrata</taxon>
        <taxon>Euteleostomi</taxon>
        <taxon>Mammalia</taxon>
        <taxon>Eutheria</taxon>
        <taxon>Euarchontoglires</taxon>
        <taxon>Primates</taxon>
        <taxon>Haplorrhini</taxon>
        <taxon>Catarrhini</taxon>
        <taxon>Hominidae</taxon>
        <taxon>Homo</taxon>
    </lineage>
</organism>
<keyword evidence="3" id="KW-1185">Reference proteome</keyword>
<dbReference type="PROSITE" id="PS50835">
    <property type="entry name" value="IG_LIKE"/>
    <property type="match status" value="1"/>
</dbReference>
<evidence type="ECO:0000259" key="1">
    <source>
        <dbReference type="PROSITE" id="PS50835"/>
    </source>
</evidence>
<dbReference type="GeneTree" id="ENSGT00940000163088"/>
<gene>
    <name evidence="2" type="primary">VSIG10L2</name>
</gene>
<evidence type="ECO:0000313" key="2">
    <source>
        <dbReference type="Ensembl" id="ENSP00000491366.1"/>
    </source>
</evidence>
<dbReference type="ExpressionAtlas" id="A0A1W2PP72">
    <property type="expression patterns" value="baseline and differential"/>
</dbReference>
<dbReference type="VEuPathDB" id="HostDB:ENSG00000283703"/>
<dbReference type="OrthoDB" id="9442762at2759"/>
<feature type="non-terminal residue" evidence="2">
    <location>
        <position position="1"/>
    </location>
</feature>
<dbReference type="EMBL" id="AP000842">
    <property type="status" value="NOT_ANNOTATED_CDS"/>
    <property type="molecule type" value="Genomic_DNA"/>
</dbReference>
<evidence type="ECO:0000313" key="3">
    <source>
        <dbReference type="Proteomes" id="UP000005640"/>
    </source>
</evidence>